<proteinExistence type="predicted"/>
<gene>
    <name evidence="4" type="ORF">IJ22_35800</name>
</gene>
<dbReference type="EMBL" id="CP013652">
    <property type="protein sequence ID" value="ALS23918.1"/>
    <property type="molecule type" value="Genomic_DNA"/>
</dbReference>
<dbReference type="RefSeq" id="WP_062409726.1">
    <property type="nucleotide sequence ID" value="NZ_CP013652.1"/>
</dbReference>
<reference evidence="4 5" key="2">
    <citation type="journal article" date="2016" name="Genome Announc.">
        <title>Complete Genome Sequences of Two Interactive Moderate Thermophiles, Paenibacillus napthalenovorans 32O-Y and Paenibacillus sp. 32O-W.</title>
        <authorList>
            <person name="Butler R.R.III."/>
            <person name="Wang J."/>
            <person name="Stark B.C."/>
            <person name="Pombert J.F."/>
        </authorList>
    </citation>
    <scope>NUCLEOTIDE SEQUENCE [LARGE SCALE GENOMIC DNA]</scope>
    <source>
        <strain evidence="4 5">32O-Y</strain>
    </source>
</reference>
<dbReference type="KEGG" id="pnp:IJ22_35800"/>
<reference evidence="5" key="1">
    <citation type="submission" date="2015-12" db="EMBL/GenBank/DDBJ databases">
        <title>Complete genome sequences of two moderately thermophilic Paenibacillus species.</title>
        <authorList>
            <person name="Butler R.III."/>
            <person name="Wang J."/>
            <person name="Stark B.C."/>
            <person name="Pombert J.-F."/>
        </authorList>
    </citation>
    <scope>NUCLEOTIDE SEQUENCE [LARGE SCALE GENOMIC DNA]</scope>
    <source>
        <strain evidence="5">32O-Y</strain>
    </source>
</reference>
<dbReference type="PATRIC" id="fig|162209.4.peg.3806"/>
<organism evidence="4 5">
    <name type="scientific">Paenibacillus naphthalenovorans</name>
    <dbReference type="NCBI Taxonomy" id="162209"/>
    <lineage>
        <taxon>Bacteria</taxon>
        <taxon>Bacillati</taxon>
        <taxon>Bacillota</taxon>
        <taxon>Bacilli</taxon>
        <taxon>Bacillales</taxon>
        <taxon>Paenibacillaceae</taxon>
        <taxon>Paenibacillus</taxon>
    </lineage>
</organism>
<feature type="chain" id="PRO_5038836063" evidence="2">
    <location>
        <begin position="22"/>
        <end position="196"/>
    </location>
</feature>
<dbReference type="PROSITE" id="PS51257">
    <property type="entry name" value="PROKAR_LIPOPROTEIN"/>
    <property type="match status" value="1"/>
</dbReference>
<evidence type="ECO:0000313" key="4">
    <source>
        <dbReference type="EMBL" id="ALS23918.1"/>
    </source>
</evidence>
<dbReference type="InterPro" id="IPR038144">
    <property type="entry name" value="IPI"/>
</dbReference>
<feature type="compositionally biased region" description="Basic and acidic residues" evidence="1">
    <location>
        <begin position="41"/>
        <end position="62"/>
    </location>
</feature>
<dbReference type="Proteomes" id="UP000061660">
    <property type="component" value="Chromosome"/>
</dbReference>
<feature type="signal peptide" evidence="2">
    <location>
        <begin position="1"/>
        <end position="21"/>
    </location>
</feature>
<protein>
    <submittedName>
        <fullName evidence="4">Intracellular proteinase inhibitor BsuPI</fullName>
    </submittedName>
</protein>
<feature type="region of interest" description="Disordered" evidence="1">
    <location>
        <begin position="28"/>
        <end position="64"/>
    </location>
</feature>
<dbReference type="STRING" id="162209.IJ22_35800"/>
<sequence precursor="true">MRKGRMKSVLCFIVIPAVLMACSHDGQQNNFSAESSPSKTAEVHPGRTEELEKEEKQEKEPAKSVTGYFDTTLEAKQEGDRMKFSFSVRNTSGKDLQISYSSGQKYDIYVYNEANEEIYRWSVNKAFTQALIVSSLKKADTLSFTEVWDLKDNQGKRVPKGRYTIQVRVMLNLEDRHAPLSINPDDLSDKMEMELN</sequence>
<evidence type="ECO:0000256" key="2">
    <source>
        <dbReference type="SAM" id="SignalP"/>
    </source>
</evidence>
<accession>A0A0U2WC10</accession>
<dbReference type="AlphaFoldDB" id="A0A0U2WC10"/>
<feature type="compositionally biased region" description="Polar residues" evidence="1">
    <location>
        <begin position="28"/>
        <end position="39"/>
    </location>
</feature>
<dbReference type="OrthoDB" id="1267107at2"/>
<feature type="domain" description="Intracellular proteinase inhibitor BsuPI" evidence="3">
    <location>
        <begin position="70"/>
        <end position="169"/>
    </location>
</feature>
<evidence type="ECO:0000259" key="3">
    <source>
        <dbReference type="Pfam" id="PF12690"/>
    </source>
</evidence>
<dbReference type="InterPro" id="IPR020481">
    <property type="entry name" value="Intracell_prot_inh_BsuPI"/>
</dbReference>
<dbReference type="Gene3D" id="2.60.40.2360">
    <property type="entry name" value="Intracellular proteinase inhibitor BsuPI"/>
    <property type="match status" value="1"/>
</dbReference>
<evidence type="ECO:0000256" key="1">
    <source>
        <dbReference type="SAM" id="MobiDB-lite"/>
    </source>
</evidence>
<dbReference type="Pfam" id="PF12690">
    <property type="entry name" value="BsuPI"/>
    <property type="match status" value="1"/>
</dbReference>
<evidence type="ECO:0000313" key="5">
    <source>
        <dbReference type="Proteomes" id="UP000061660"/>
    </source>
</evidence>
<name>A0A0U2WC10_9BACL</name>
<keyword evidence="5" id="KW-1185">Reference proteome</keyword>
<keyword evidence="2" id="KW-0732">Signal</keyword>